<dbReference type="EMBL" id="DVMV01000041">
    <property type="protein sequence ID" value="HIU45622.1"/>
    <property type="molecule type" value="Genomic_DNA"/>
</dbReference>
<dbReference type="Proteomes" id="UP000824070">
    <property type="component" value="Unassembled WGS sequence"/>
</dbReference>
<gene>
    <name evidence="2" type="ORF">IAC52_04925</name>
</gene>
<feature type="region of interest" description="Disordered" evidence="1">
    <location>
        <begin position="131"/>
        <end position="161"/>
    </location>
</feature>
<protein>
    <submittedName>
        <fullName evidence="2">Uncharacterized protein</fullName>
    </submittedName>
</protein>
<sequence>MVTICILGLDQFVVGHYSKDHTKALASIFAVPEEAINFYAPNSMVFHAGAEQTSWNTIVVVRAPRQLEGCEDKAAEYILETLSQFSIHVELEFEYFEPGRHHERINHDYPRYLSEDNIKEADVSIDYGEDEHEQCHHDHDEDGEDPSLPNPADRADLDYNDPNQIFLGDAFASFEEEVAKKKGGAK</sequence>
<evidence type="ECO:0000256" key="1">
    <source>
        <dbReference type="SAM" id="MobiDB-lite"/>
    </source>
</evidence>
<reference evidence="2" key="1">
    <citation type="submission" date="2020-10" db="EMBL/GenBank/DDBJ databases">
        <authorList>
            <person name="Gilroy R."/>
        </authorList>
    </citation>
    <scope>NUCLEOTIDE SEQUENCE</scope>
    <source>
        <strain evidence="2">ChiGjej1B1-22543</strain>
    </source>
</reference>
<dbReference type="AlphaFoldDB" id="A0A9D1S3W4"/>
<accession>A0A9D1S3W4</accession>
<evidence type="ECO:0000313" key="3">
    <source>
        <dbReference type="Proteomes" id="UP000824070"/>
    </source>
</evidence>
<evidence type="ECO:0000313" key="2">
    <source>
        <dbReference type="EMBL" id="HIU45622.1"/>
    </source>
</evidence>
<name>A0A9D1S3W4_9FIRM</name>
<proteinExistence type="predicted"/>
<comment type="caution">
    <text evidence="2">The sequence shown here is derived from an EMBL/GenBank/DDBJ whole genome shotgun (WGS) entry which is preliminary data.</text>
</comment>
<reference evidence="2" key="2">
    <citation type="journal article" date="2021" name="PeerJ">
        <title>Extensive microbial diversity within the chicken gut microbiome revealed by metagenomics and culture.</title>
        <authorList>
            <person name="Gilroy R."/>
            <person name="Ravi A."/>
            <person name="Getino M."/>
            <person name="Pursley I."/>
            <person name="Horton D.L."/>
            <person name="Alikhan N.F."/>
            <person name="Baker D."/>
            <person name="Gharbi K."/>
            <person name="Hall N."/>
            <person name="Watson M."/>
            <person name="Adriaenssens E.M."/>
            <person name="Foster-Nyarko E."/>
            <person name="Jarju S."/>
            <person name="Secka A."/>
            <person name="Antonio M."/>
            <person name="Oren A."/>
            <person name="Chaudhuri R.R."/>
            <person name="La Ragione R."/>
            <person name="Hildebrand F."/>
            <person name="Pallen M.J."/>
        </authorList>
    </citation>
    <scope>NUCLEOTIDE SEQUENCE</scope>
    <source>
        <strain evidence="2">ChiGjej1B1-22543</strain>
    </source>
</reference>
<organism evidence="2 3">
    <name type="scientific">Candidatus Alloenteromonas pullicola</name>
    <dbReference type="NCBI Taxonomy" id="2840784"/>
    <lineage>
        <taxon>Bacteria</taxon>
        <taxon>Bacillati</taxon>
        <taxon>Bacillota</taxon>
        <taxon>Bacillota incertae sedis</taxon>
        <taxon>Candidatus Alloenteromonas</taxon>
    </lineage>
</organism>